<evidence type="ECO:0000259" key="5">
    <source>
        <dbReference type="PROSITE" id="PS50931"/>
    </source>
</evidence>
<gene>
    <name evidence="6" type="ORF">BCF53_12149</name>
</gene>
<dbReference type="GO" id="GO:0003700">
    <property type="term" value="F:DNA-binding transcription factor activity"/>
    <property type="evidence" value="ECO:0007669"/>
    <property type="project" value="InterPro"/>
</dbReference>
<feature type="domain" description="HTH lysR-type" evidence="5">
    <location>
        <begin position="8"/>
        <end position="64"/>
    </location>
</feature>
<dbReference type="PROSITE" id="PS50931">
    <property type="entry name" value="HTH_LYSR"/>
    <property type="match status" value="1"/>
</dbReference>
<organism evidence="6 7">
    <name type="scientific">Reinekea marinisedimentorum</name>
    <dbReference type="NCBI Taxonomy" id="230495"/>
    <lineage>
        <taxon>Bacteria</taxon>
        <taxon>Pseudomonadati</taxon>
        <taxon>Pseudomonadota</taxon>
        <taxon>Gammaproteobacteria</taxon>
        <taxon>Oceanospirillales</taxon>
        <taxon>Saccharospirillaceae</taxon>
        <taxon>Reinekea</taxon>
    </lineage>
</organism>
<accession>A0A4R3HXW9</accession>
<dbReference type="OrthoDB" id="9785745at2"/>
<dbReference type="RefSeq" id="WP_132703581.1">
    <property type="nucleotide sequence ID" value="NZ_SLZR01000021.1"/>
</dbReference>
<evidence type="ECO:0000256" key="1">
    <source>
        <dbReference type="ARBA" id="ARBA00009437"/>
    </source>
</evidence>
<dbReference type="PANTHER" id="PTHR30126">
    <property type="entry name" value="HTH-TYPE TRANSCRIPTIONAL REGULATOR"/>
    <property type="match status" value="1"/>
</dbReference>
<proteinExistence type="inferred from homology"/>
<name>A0A4R3HXW9_9GAMM</name>
<dbReference type="InterPro" id="IPR005119">
    <property type="entry name" value="LysR_subst-bd"/>
</dbReference>
<evidence type="ECO:0000256" key="2">
    <source>
        <dbReference type="ARBA" id="ARBA00023015"/>
    </source>
</evidence>
<reference evidence="6 7" key="1">
    <citation type="submission" date="2019-03" db="EMBL/GenBank/DDBJ databases">
        <title>Genomic Encyclopedia of Archaeal and Bacterial Type Strains, Phase II (KMG-II): from individual species to whole genera.</title>
        <authorList>
            <person name="Goeker M."/>
        </authorList>
    </citation>
    <scope>NUCLEOTIDE SEQUENCE [LARGE SCALE GENOMIC DNA]</scope>
    <source>
        <strain evidence="6 7">DSM 15388</strain>
    </source>
</reference>
<dbReference type="InterPro" id="IPR000847">
    <property type="entry name" value="LysR_HTH_N"/>
</dbReference>
<keyword evidence="7" id="KW-1185">Reference proteome</keyword>
<keyword evidence="2" id="KW-0805">Transcription regulation</keyword>
<dbReference type="InterPro" id="IPR036390">
    <property type="entry name" value="WH_DNA-bd_sf"/>
</dbReference>
<dbReference type="Pfam" id="PF03466">
    <property type="entry name" value="LysR_substrate"/>
    <property type="match status" value="1"/>
</dbReference>
<evidence type="ECO:0000313" key="6">
    <source>
        <dbReference type="EMBL" id="TCS37131.1"/>
    </source>
</evidence>
<dbReference type="SUPFAM" id="SSF46785">
    <property type="entry name" value="Winged helix' DNA-binding domain"/>
    <property type="match status" value="1"/>
</dbReference>
<dbReference type="PANTHER" id="PTHR30126:SF5">
    <property type="entry name" value="HTH-TYPE TRANSCRIPTIONAL ACTIVATOR CMPR"/>
    <property type="match status" value="1"/>
</dbReference>
<dbReference type="InterPro" id="IPR036388">
    <property type="entry name" value="WH-like_DNA-bd_sf"/>
</dbReference>
<dbReference type="SUPFAM" id="SSF53850">
    <property type="entry name" value="Periplasmic binding protein-like II"/>
    <property type="match status" value="1"/>
</dbReference>
<protein>
    <submittedName>
        <fullName evidence="6">DNA-binding transcriptional LysR family regulator</fullName>
    </submittedName>
</protein>
<keyword evidence="3 6" id="KW-0238">DNA-binding</keyword>
<dbReference type="Pfam" id="PF00126">
    <property type="entry name" value="HTH_1"/>
    <property type="match status" value="1"/>
</dbReference>
<dbReference type="Proteomes" id="UP000295793">
    <property type="component" value="Unassembled WGS sequence"/>
</dbReference>
<sequence>MQSNRLGTLRQLEILSAVYRFKSISKAAQFLNLTQPTLSMQLKKLANQNDVRLYDQIGKKLVFTEAGELLTHSANEILREIEQLQTNLSSLSGLTRGTLKLAVVTSAKYFIPHLLGPFCERYPGIEIQLKVGNRDQVVARLEEAEDDFYVFSHVPDLAHISSKEFLPNPLIAICAPEHPLARQQNLTLADLTEHHFIAREPGSGTRRSIEQFFKIHGLELKTKMTIESNEAIKHCVLANLGFSILSSHALSFGGDEGTVKLDVKDMPIPSHWSFVWPNGKALSPIANVFLRYTQSEGNSAMLKPFS</sequence>
<evidence type="ECO:0000256" key="4">
    <source>
        <dbReference type="ARBA" id="ARBA00023163"/>
    </source>
</evidence>
<dbReference type="AlphaFoldDB" id="A0A4R3HXW9"/>
<comment type="similarity">
    <text evidence="1">Belongs to the LysR transcriptional regulatory family.</text>
</comment>
<dbReference type="Gene3D" id="3.40.190.290">
    <property type="match status" value="1"/>
</dbReference>
<keyword evidence="4" id="KW-0804">Transcription</keyword>
<dbReference type="EMBL" id="SLZR01000021">
    <property type="protein sequence ID" value="TCS37131.1"/>
    <property type="molecule type" value="Genomic_DNA"/>
</dbReference>
<evidence type="ECO:0000256" key="3">
    <source>
        <dbReference type="ARBA" id="ARBA00023125"/>
    </source>
</evidence>
<evidence type="ECO:0000313" key="7">
    <source>
        <dbReference type="Proteomes" id="UP000295793"/>
    </source>
</evidence>
<dbReference type="GO" id="GO:0000976">
    <property type="term" value="F:transcription cis-regulatory region binding"/>
    <property type="evidence" value="ECO:0007669"/>
    <property type="project" value="TreeGrafter"/>
</dbReference>
<dbReference type="CDD" id="cd08419">
    <property type="entry name" value="PBP2_CbbR_RubisCO_like"/>
    <property type="match status" value="1"/>
</dbReference>
<comment type="caution">
    <text evidence="6">The sequence shown here is derived from an EMBL/GenBank/DDBJ whole genome shotgun (WGS) entry which is preliminary data.</text>
</comment>
<dbReference type="Gene3D" id="1.10.10.10">
    <property type="entry name" value="Winged helix-like DNA-binding domain superfamily/Winged helix DNA-binding domain"/>
    <property type="match status" value="1"/>
</dbReference>